<feature type="chain" id="PRO_5025610256" evidence="2">
    <location>
        <begin position="17"/>
        <end position="367"/>
    </location>
</feature>
<dbReference type="PANTHER" id="PTHR31956:SF15">
    <property type="entry name" value="ACID PHOSPHATASE PHOA"/>
    <property type="match status" value="1"/>
</dbReference>
<dbReference type="Gene3D" id="3.40.720.10">
    <property type="entry name" value="Alkaline Phosphatase, subunit A"/>
    <property type="match status" value="1"/>
</dbReference>
<accession>A0A6A5Y8V9</accession>
<proteinExistence type="predicted"/>
<evidence type="ECO:0000313" key="3">
    <source>
        <dbReference type="EMBL" id="KAF2021769.1"/>
    </source>
</evidence>
<keyword evidence="4" id="KW-1185">Reference proteome</keyword>
<dbReference type="FunFam" id="3.40.720.10:FF:000064">
    <property type="entry name" value="Probable acid phosphatase Pho610"/>
    <property type="match status" value="1"/>
</dbReference>
<keyword evidence="1" id="KW-0378">Hydrolase</keyword>
<dbReference type="Pfam" id="PF04185">
    <property type="entry name" value="Phosphoesterase"/>
    <property type="match status" value="1"/>
</dbReference>
<sequence>MWSAFVVGLLALASKAFDRIAIIWLENTDYDLAIGDPNLAYLAKKGITLSNHFAVTHPSMPNYAAAISGDYFGINHDNLINIPSNVSTIVDLLEEKGVSWGEYQEDMPYTGFTGFEYKNQQTGANDYVRKHNPAVLYDSVADKQDRLSKIKNLTLFQEDLKADKLPQWMFITPNMTSDAGTWTRNFLEPLLNNKNFMKNTLVLVTFDENHTYTKQNRIVGILLGDAVPRHLVGTTDDTYYNHYSEIASVQANWDLNTLGRWDVGANVWKLVAEKTGDHPRQWSGSIPLNDMYWNVSYAGPLNNKNNSFPYPAPNVDLQHAGRRVQPAIAKTWKGSKSAYTSRLEIPDGLHPEGEFAVVGGNNHHHYE</sequence>
<evidence type="ECO:0000256" key="2">
    <source>
        <dbReference type="SAM" id="SignalP"/>
    </source>
</evidence>
<dbReference type="RefSeq" id="XP_033390108.1">
    <property type="nucleotide sequence ID" value="XM_033529806.1"/>
</dbReference>
<dbReference type="GO" id="GO:0009395">
    <property type="term" value="P:phospholipid catabolic process"/>
    <property type="evidence" value="ECO:0007669"/>
    <property type="project" value="TreeGrafter"/>
</dbReference>
<evidence type="ECO:0000256" key="1">
    <source>
        <dbReference type="ARBA" id="ARBA00022801"/>
    </source>
</evidence>
<dbReference type="PANTHER" id="PTHR31956">
    <property type="entry name" value="NON-SPECIFIC PHOSPHOLIPASE C4-RELATED"/>
    <property type="match status" value="1"/>
</dbReference>
<dbReference type="InterPro" id="IPR017850">
    <property type="entry name" value="Alkaline_phosphatase_core_sf"/>
</dbReference>
<dbReference type="Proteomes" id="UP000799778">
    <property type="component" value="Unassembled WGS sequence"/>
</dbReference>
<dbReference type="AlphaFoldDB" id="A0A6A5Y8V9"/>
<dbReference type="EMBL" id="ML978066">
    <property type="protein sequence ID" value="KAF2021769.1"/>
    <property type="molecule type" value="Genomic_DNA"/>
</dbReference>
<dbReference type="InterPro" id="IPR007312">
    <property type="entry name" value="Phosphoesterase"/>
</dbReference>
<protein>
    <submittedName>
        <fullName evidence="3">Phosphoesterase-domain-containing protein</fullName>
    </submittedName>
</protein>
<feature type="signal peptide" evidence="2">
    <location>
        <begin position="1"/>
        <end position="16"/>
    </location>
</feature>
<gene>
    <name evidence="3" type="ORF">BU24DRAFT_430321</name>
</gene>
<organism evidence="3 4">
    <name type="scientific">Aaosphaeria arxii CBS 175.79</name>
    <dbReference type="NCBI Taxonomy" id="1450172"/>
    <lineage>
        <taxon>Eukaryota</taxon>
        <taxon>Fungi</taxon>
        <taxon>Dikarya</taxon>
        <taxon>Ascomycota</taxon>
        <taxon>Pezizomycotina</taxon>
        <taxon>Dothideomycetes</taxon>
        <taxon>Pleosporomycetidae</taxon>
        <taxon>Pleosporales</taxon>
        <taxon>Pleosporales incertae sedis</taxon>
        <taxon>Aaosphaeria</taxon>
    </lineage>
</organism>
<dbReference type="GO" id="GO:0016788">
    <property type="term" value="F:hydrolase activity, acting on ester bonds"/>
    <property type="evidence" value="ECO:0007669"/>
    <property type="project" value="InterPro"/>
</dbReference>
<dbReference type="GeneID" id="54287203"/>
<reference evidence="3" key="1">
    <citation type="journal article" date="2020" name="Stud. Mycol.">
        <title>101 Dothideomycetes genomes: a test case for predicting lifestyles and emergence of pathogens.</title>
        <authorList>
            <person name="Haridas S."/>
            <person name="Albert R."/>
            <person name="Binder M."/>
            <person name="Bloem J."/>
            <person name="Labutti K."/>
            <person name="Salamov A."/>
            <person name="Andreopoulos B."/>
            <person name="Baker S."/>
            <person name="Barry K."/>
            <person name="Bills G."/>
            <person name="Bluhm B."/>
            <person name="Cannon C."/>
            <person name="Castanera R."/>
            <person name="Culley D."/>
            <person name="Daum C."/>
            <person name="Ezra D."/>
            <person name="Gonzalez J."/>
            <person name="Henrissat B."/>
            <person name="Kuo A."/>
            <person name="Liang C."/>
            <person name="Lipzen A."/>
            <person name="Lutzoni F."/>
            <person name="Magnuson J."/>
            <person name="Mondo S."/>
            <person name="Nolan M."/>
            <person name="Ohm R."/>
            <person name="Pangilinan J."/>
            <person name="Park H.-J."/>
            <person name="Ramirez L."/>
            <person name="Alfaro M."/>
            <person name="Sun H."/>
            <person name="Tritt A."/>
            <person name="Yoshinaga Y."/>
            <person name="Zwiers L.-H."/>
            <person name="Turgeon B."/>
            <person name="Goodwin S."/>
            <person name="Spatafora J."/>
            <person name="Crous P."/>
            <person name="Grigoriev I."/>
        </authorList>
    </citation>
    <scope>NUCLEOTIDE SEQUENCE</scope>
    <source>
        <strain evidence="3">CBS 175.79</strain>
    </source>
</reference>
<evidence type="ECO:0000313" key="4">
    <source>
        <dbReference type="Proteomes" id="UP000799778"/>
    </source>
</evidence>
<dbReference type="SUPFAM" id="SSF53649">
    <property type="entry name" value="Alkaline phosphatase-like"/>
    <property type="match status" value="1"/>
</dbReference>
<dbReference type="OrthoDB" id="5135119at2759"/>
<name>A0A6A5Y8V9_9PLEO</name>
<keyword evidence="2" id="KW-0732">Signal</keyword>